<dbReference type="AlphaFoldDB" id="A0A6L9QIT9"/>
<keyword evidence="3" id="KW-0418">Kinase</keyword>
<keyword evidence="1" id="KW-1133">Transmembrane helix</keyword>
<protein>
    <submittedName>
        <fullName evidence="3">Diacylglycerol kinase</fullName>
    </submittedName>
</protein>
<keyword evidence="1" id="KW-0472">Membrane</keyword>
<keyword evidence="3" id="KW-0808">Transferase</keyword>
<accession>A0A6L9QIT9</accession>
<feature type="transmembrane region" description="Helical" evidence="1">
    <location>
        <begin position="20"/>
        <end position="51"/>
    </location>
</feature>
<dbReference type="Pfam" id="PF00781">
    <property type="entry name" value="DAGK_cat"/>
    <property type="match status" value="1"/>
</dbReference>
<dbReference type="InterPro" id="IPR001206">
    <property type="entry name" value="Diacylglycerol_kinase_cat_dom"/>
</dbReference>
<organism evidence="3 4">
    <name type="scientific">Actinomadura bangladeshensis</name>
    <dbReference type="NCBI Taxonomy" id="453573"/>
    <lineage>
        <taxon>Bacteria</taxon>
        <taxon>Bacillati</taxon>
        <taxon>Actinomycetota</taxon>
        <taxon>Actinomycetes</taxon>
        <taxon>Streptosporangiales</taxon>
        <taxon>Thermomonosporaceae</taxon>
        <taxon>Actinomadura</taxon>
    </lineage>
</organism>
<sequence>MIALWWALTHHGPIRYLSGILAVAAPIAAAVYYIALGLLWAVLVSAALWALTVLAGRAALSVGAPATVPAPAPPPRHPVLFMNPRSGGGKVGRFHLAEKARDLGGDVVMLDAAHPADVAALAAEAVASGADLLGVAGGDGTQALVAAVAARHDVPFMVVSAGTRNHFALDLGLDRADPSTCLDALSDGIELRIDLGRIAGRAFVNNASFGAYAAIVQSPAYRDGKVRTSLQLLPELLTHHQGPRLSVRAGDVVIEAPQAVLISNNPYQGGDPTGFGRRERLDTGVLGVLAVTVDSAAQAAGLIRGRHGRGLSMLTASEVVIDSESGQIPVGVDGEALTLPTPVICGIQPGGLRVRVPRNHRRTPPPRPPLDWRRLSHLAFTRTTRTASSG</sequence>
<dbReference type="EMBL" id="JAAGLI010000606">
    <property type="protein sequence ID" value="NEA25420.1"/>
    <property type="molecule type" value="Genomic_DNA"/>
</dbReference>
<dbReference type="PROSITE" id="PS50146">
    <property type="entry name" value="DAGK"/>
    <property type="match status" value="1"/>
</dbReference>
<dbReference type="SUPFAM" id="SSF111331">
    <property type="entry name" value="NAD kinase/diacylglycerol kinase-like"/>
    <property type="match status" value="1"/>
</dbReference>
<dbReference type="InterPro" id="IPR017438">
    <property type="entry name" value="ATP-NAD_kinase_N"/>
</dbReference>
<keyword evidence="1" id="KW-0812">Transmembrane</keyword>
<dbReference type="Gene3D" id="2.60.200.40">
    <property type="match status" value="1"/>
</dbReference>
<evidence type="ECO:0000313" key="3">
    <source>
        <dbReference type="EMBL" id="NEA25420.1"/>
    </source>
</evidence>
<comment type="caution">
    <text evidence="3">The sequence shown here is derived from an EMBL/GenBank/DDBJ whole genome shotgun (WGS) entry which is preliminary data.</text>
</comment>
<evidence type="ECO:0000313" key="4">
    <source>
        <dbReference type="Proteomes" id="UP000475532"/>
    </source>
</evidence>
<name>A0A6L9QIT9_9ACTN</name>
<gene>
    <name evidence="3" type="ORF">G3I70_23475</name>
</gene>
<proteinExistence type="predicted"/>
<dbReference type="InterPro" id="IPR016064">
    <property type="entry name" value="NAD/diacylglycerol_kinase_sf"/>
</dbReference>
<evidence type="ECO:0000259" key="2">
    <source>
        <dbReference type="PROSITE" id="PS50146"/>
    </source>
</evidence>
<dbReference type="GO" id="GO:0016301">
    <property type="term" value="F:kinase activity"/>
    <property type="evidence" value="ECO:0007669"/>
    <property type="project" value="UniProtKB-KW"/>
</dbReference>
<dbReference type="Proteomes" id="UP000475532">
    <property type="component" value="Unassembled WGS sequence"/>
</dbReference>
<dbReference type="Gene3D" id="3.40.50.10330">
    <property type="entry name" value="Probable inorganic polyphosphate/atp-NAD kinase, domain 1"/>
    <property type="match status" value="1"/>
</dbReference>
<evidence type="ECO:0000256" key="1">
    <source>
        <dbReference type="SAM" id="Phobius"/>
    </source>
</evidence>
<reference evidence="3 4" key="1">
    <citation type="submission" date="2020-01" db="EMBL/GenBank/DDBJ databases">
        <title>Insect and environment-associated Actinomycetes.</title>
        <authorList>
            <person name="Currrie C."/>
            <person name="Chevrette M."/>
            <person name="Carlson C."/>
            <person name="Stubbendieck R."/>
            <person name="Wendt-Pienkowski E."/>
        </authorList>
    </citation>
    <scope>NUCLEOTIDE SEQUENCE [LARGE SCALE GENOMIC DNA]</scope>
    <source>
        <strain evidence="3 4">SID10258</strain>
    </source>
</reference>
<feature type="domain" description="DAGKc" evidence="2">
    <location>
        <begin position="73"/>
        <end position="202"/>
    </location>
</feature>